<reference evidence="1 2" key="1">
    <citation type="journal article" date="2019" name="Nat. Ecol. Evol.">
        <title>Megaphylogeny resolves global patterns of mushroom evolution.</title>
        <authorList>
            <person name="Varga T."/>
            <person name="Krizsan K."/>
            <person name="Foldi C."/>
            <person name="Dima B."/>
            <person name="Sanchez-Garcia M."/>
            <person name="Sanchez-Ramirez S."/>
            <person name="Szollosi G.J."/>
            <person name="Szarkandi J.G."/>
            <person name="Papp V."/>
            <person name="Albert L."/>
            <person name="Andreopoulos W."/>
            <person name="Angelini C."/>
            <person name="Antonin V."/>
            <person name="Barry K.W."/>
            <person name="Bougher N.L."/>
            <person name="Buchanan P."/>
            <person name="Buyck B."/>
            <person name="Bense V."/>
            <person name="Catcheside P."/>
            <person name="Chovatia M."/>
            <person name="Cooper J."/>
            <person name="Damon W."/>
            <person name="Desjardin D."/>
            <person name="Finy P."/>
            <person name="Geml J."/>
            <person name="Haridas S."/>
            <person name="Hughes K."/>
            <person name="Justo A."/>
            <person name="Karasinski D."/>
            <person name="Kautmanova I."/>
            <person name="Kiss B."/>
            <person name="Kocsube S."/>
            <person name="Kotiranta H."/>
            <person name="LaButti K.M."/>
            <person name="Lechner B.E."/>
            <person name="Liimatainen K."/>
            <person name="Lipzen A."/>
            <person name="Lukacs Z."/>
            <person name="Mihaltcheva S."/>
            <person name="Morgado L.N."/>
            <person name="Niskanen T."/>
            <person name="Noordeloos M.E."/>
            <person name="Ohm R.A."/>
            <person name="Ortiz-Santana B."/>
            <person name="Ovrebo C."/>
            <person name="Racz N."/>
            <person name="Riley R."/>
            <person name="Savchenko A."/>
            <person name="Shiryaev A."/>
            <person name="Soop K."/>
            <person name="Spirin V."/>
            <person name="Szebenyi C."/>
            <person name="Tomsovsky M."/>
            <person name="Tulloss R.E."/>
            <person name="Uehling J."/>
            <person name="Grigoriev I.V."/>
            <person name="Vagvolgyi C."/>
            <person name="Papp T."/>
            <person name="Martin F.M."/>
            <person name="Miettinen O."/>
            <person name="Hibbett D.S."/>
            <person name="Nagy L.G."/>
        </authorList>
    </citation>
    <scope>NUCLEOTIDE SEQUENCE [LARGE SCALE GENOMIC DNA]</scope>
    <source>
        <strain evidence="1 2">NL-1719</strain>
    </source>
</reference>
<dbReference type="EMBL" id="ML208316">
    <property type="protein sequence ID" value="TFK70259.1"/>
    <property type="molecule type" value="Genomic_DNA"/>
</dbReference>
<dbReference type="Proteomes" id="UP000308600">
    <property type="component" value="Unassembled WGS sequence"/>
</dbReference>
<accession>A0ACD3AY49</accession>
<organism evidence="1 2">
    <name type="scientific">Pluteus cervinus</name>
    <dbReference type="NCBI Taxonomy" id="181527"/>
    <lineage>
        <taxon>Eukaryota</taxon>
        <taxon>Fungi</taxon>
        <taxon>Dikarya</taxon>
        <taxon>Basidiomycota</taxon>
        <taxon>Agaricomycotina</taxon>
        <taxon>Agaricomycetes</taxon>
        <taxon>Agaricomycetidae</taxon>
        <taxon>Agaricales</taxon>
        <taxon>Pluteineae</taxon>
        <taxon>Pluteaceae</taxon>
        <taxon>Pluteus</taxon>
    </lineage>
</organism>
<protein>
    <submittedName>
        <fullName evidence="1">Uncharacterized protein</fullName>
    </submittedName>
</protein>
<keyword evidence="2" id="KW-1185">Reference proteome</keyword>
<gene>
    <name evidence="1" type="ORF">BDN72DRAFT_896624</name>
</gene>
<evidence type="ECO:0000313" key="2">
    <source>
        <dbReference type="Proteomes" id="UP000308600"/>
    </source>
</evidence>
<sequence>MLVVTFENIASVVEAGNLDPATRRQRLNAVRIASRIVLLFGLLGMHLHVTWIGLPKEAEPLYTLRILAGLWHYAALFSVRGWLIMYSFSPRDGVNIDISVIFNVGAAIVNARKSLFRGLI</sequence>
<proteinExistence type="predicted"/>
<evidence type="ECO:0000313" key="1">
    <source>
        <dbReference type="EMBL" id="TFK70259.1"/>
    </source>
</evidence>
<name>A0ACD3AY49_9AGAR</name>